<proteinExistence type="predicted"/>
<sequence>MRKELTIVDSKLRVMIIHSVDDMKLETEKALYDLTMNDYDIKEVIEDNNRTIIKYYIDDELYQLERM</sequence>
<organism evidence="1">
    <name type="scientific">Staphylococcus aureus</name>
    <dbReference type="NCBI Taxonomy" id="1280"/>
    <lineage>
        <taxon>Bacteria</taxon>
        <taxon>Bacillati</taxon>
        <taxon>Bacillota</taxon>
        <taxon>Bacilli</taxon>
        <taxon>Bacillales</taxon>
        <taxon>Staphylococcaceae</taxon>
        <taxon>Staphylococcus</taxon>
    </lineage>
</organism>
<keyword evidence="1" id="KW-0614">Plasmid</keyword>
<reference evidence="1" key="2">
    <citation type="submission" date="2009-12" db="EMBL/GenBank/DDBJ databases">
        <authorList>
            <person name="Summers A.O."/>
            <person name="Shearer J."/>
            <person name="Wireman J."/>
        </authorList>
    </citation>
    <scope>NUCLEOTIDE SEQUENCE</scope>
    <source>
        <strain evidence="1">Y74T</strain>
        <plasmid evidence="1">pWBG758</plasmid>
    </source>
</reference>
<gene>
    <name evidence="1" type="ORF">SAP040A_008</name>
</gene>
<protein>
    <submittedName>
        <fullName evidence="1">Uncharacterized protein</fullName>
    </submittedName>
</protein>
<dbReference type="EMBL" id="GQ900400">
    <property type="protein sequence ID" value="ACZ58990.1"/>
    <property type="molecule type" value="Genomic_DNA"/>
</dbReference>
<dbReference type="AlphaFoldDB" id="D2J890"/>
<reference evidence="1" key="1">
    <citation type="submission" date="2009-08" db="EMBL/GenBank/DDBJ databases">
        <authorList>
            <person name="Gill J."/>
            <person name="Borman J."/>
            <person name="Shetty J."/>
            <person name="Hostetler J."/>
            <person name="Durkin S."/>
            <person name="Montgomery B."/>
        </authorList>
    </citation>
    <scope>NUCLEOTIDE SEQUENCE</scope>
    <source>
        <strain evidence="1">Y74T</strain>
        <plasmid evidence="1">pWBG758</plasmid>
    </source>
</reference>
<evidence type="ECO:0000313" key="1">
    <source>
        <dbReference type="EMBL" id="ACZ58990.1"/>
    </source>
</evidence>
<name>D2J890_STAAU</name>
<accession>D2J890</accession>
<geneLocation type="plasmid" evidence="1">
    <name>pWBG758</name>
</geneLocation>